<dbReference type="RefSeq" id="XP_014173912.1">
    <property type="nucleotide sequence ID" value="XM_014318437.1"/>
</dbReference>
<feature type="region of interest" description="Disordered" evidence="1">
    <location>
        <begin position="1"/>
        <end position="120"/>
    </location>
</feature>
<protein>
    <submittedName>
        <fullName evidence="2">Uncharacterized protein</fullName>
    </submittedName>
</protein>
<dbReference type="AlphaFoldDB" id="F0XC45"/>
<dbReference type="Proteomes" id="UP000007796">
    <property type="component" value="Unassembled WGS sequence"/>
</dbReference>
<evidence type="ECO:0000313" key="2">
    <source>
        <dbReference type="EMBL" id="EFX04430.1"/>
    </source>
</evidence>
<proteinExistence type="predicted"/>
<feature type="compositionally biased region" description="Polar residues" evidence="1">
    <location>
        <begin position="85"/>
        <end position="105"/>
    </location>
</feature>
<dbReference type="GeneID" id="25974227"/>
<feature type="compositionally biased region" description="Polar residues" evidence="1">
    <location>
        <begin position="52"/>
        <end position="61"/>
    </location>
</feature>
<evidence type="ECO:0000256" key="1">
    <source>
        <dbReference type="SAM" id="MobiDB-lite"/>
    </source>
</evidence>
<accession>F0XC45</accession>
<feature type="compositionally biased region" description="Basic and acidic residues" evidence="1">
    <location>
        <begin position="42"/>
        <end position="51"/>
    </location>
</feature>
<gene>
    <name evidence="2" type="ORF">CMQ_1358</name>
</gene>
<reference evidence="2 3" key="1">
    <citation type="journal article" date="2011" name="Proc. Natl. Acad. Sci. U.S.A.">
        <title>Genome and transcriptome analyses of the mountain pine beetle-fungal symbiont Grosmannia clavigera, a lodgepole pine pathogen.</title>
        <authorList>
            <person name="DiGuistini S."/>
            <person name="Wang Y."/>
            <person name="Liao N.Y."/>
            <person name="Taylor G."/>
            <person name="Tanguay P."/>
            <person name="Feau N."/>
            <person name="Henrissat B."/>
            <person name="Chan S.K."/>
            <person name="Hesse-Orce U."/>
            <person name="Alamouti S.M."/>
            <person name="Tsui C.K.M."/>
            <person name="Docking R.T."/>
            <person name="Levasseur A."/>
            <person name="Haridas S."/>
            <person name="Robertson G."/>
            <person name="Birol I."/>
            <person name="Holt R.A."/>
            <person name="Marra M.A."/>
            <person name="Hamelin R.C."/>
            <person name="Hirst M."/>
            <person name="Jones S.J.M."/>
            <person name="Bohlmann J."/>
            <person name="Breuil C."/>
        </authorList>
    </citation>
    <scope>NUCLEOTIDE SEQUENCE [LARGE SCALE GENOMIC DNA]</scope>
    <source>
        <strain evidence="3">kw1407 / UAMH 11150</strain>
    </source>
</reference>
<dbReference type="HOGENOM" id="CLU_1643874_0_0_1"/>
<organism evidence="3">
    <name type="scientific">Grosmannia clavigera (strain kw1407 / UAMH 11150)</name>
    <name type="common">Blue stain fungus</name>
    <name type="synonym">Graphiocladiella clavigera</name>
    <dbReference type="NCBI Taxonomy" id="655863"/>
    <lineage>
        <taxon>Eukaryota</taxon>
        <taxon>Fungi</taxon>
        <taxon>Dikarya</taxon>
        <taxon>Ascomycota</taxon>
        <taxon>Pezizomycotina</taxon>
        <taxon>Sordariomycetes</taxon>
        <taxon>Sordariomycetidae</taxon>
        <taxon>Ophiostomatales</taxon>
        <taxon>Ophiostomataceae</taxon>
        <taxon>Leptographium</taxon>
    </lineage>
</organism>
<feature type="compositionally biased region" description="Low complexity" evidence="1">
    <location>
        <begin position="13"/>
        <end position="30"/>
    </location>
</feature>
<dbReference type="EMBL" id="GL629765">
    <property type="protein sequence ID" value="EFX04430.1"/>
    <property type="molecule type" value="Genomic_DNA"/>
</dbReference>
<dbReference type="InParanoid" id="F0XC45"/>
<evidence type="ECO:0000313" key="3">
    <source>
        <dbReference type="Proteomes" id="UP000007796"/>
    </source>
</evidence>
<sequence>MNFKIDWSHSKGKAGSSGSDATTTTNDGTSMNVHTTSADRGTAMDDHDGKRSQTSSPGNFISRSWSWARSSKKSSGSDKAESRSNGRGSRTAQAKSQTSTANSSRIFGDHHINVDSERRRQRDALDSFTFTFGRTYSRRESDIYSISPRNSYQVIFDVVDD</sequence>
<feature type="compositionally biased region" description="Basic and acidic residues" evidence="1">
    <location>
        <begin position="107"/>
        <end position="120"/>
    </location>
</feature>
<keyword evidence="3" id="KW-1185">Reference proteome</keyword>
<feature type="compositionally biased region" description="Basic and acidic residues" evidence="1">
    <location>
        <begin position="75"/>
        <end position="84"/>
    </location>
</feature>
<name>F0XC45_GROCL</name>